<evidence type="ECO:0008006" key="3">
    <source>
        <dbReference type="Google" id="ProtNLM"/>
    </source>
</evidence>
<comment type="caution">
    <text evidence="1">The sequence shown here is derived from an EMBL/GenBank/DDBJ whole genome shotgun (WGS) entry which is preliminary data.</text>
</comment>
<evidence type="ECO:0000313" key="1">
    <source>
        <dbReference type="EMBL" id="GAA4980273.1"/>
    </source>
</evidence>
<dbReference type="EMBL" id="BAABIL010000299">
    <property type="protein sequence ID" value="GAA4980273.1"/>
    <property type="molecule type" value="Genomic_DNA"/>
</dbReference>
<protein>
    <recommendedName>
        <fullName evidence="3">Secreted protein</fullName>
    </recommendedName>
</protein>
<name>A0ABP9HX69_9ACTN</name>
<reference evidence="2" key="1">
    <citation type="journal article" date="2019" name="Int. J. Syst. Evol. Microbiol.">
        <title>The Global Catalogue of Microorganisms (GCM) 10K type strain sequencing project: providing services to taxonomists for standard genome sequencing and annotation.</title>
        <authorList>
            <consortium name="The Broad Institute Genomics Platform"/>
            <consortium name="The Broad Institute Genome Sequencing Center for Infectious Disease"/>
            <person name="Wu L."/>
            <person name="Ma J."/>
        </authorList>
    </citation>
    <scope>NUCLEOTIDE SEQUENCE [LARGE SCALE GENOMIC DNA]</scope>
    <source>
        <strain evidence="2">JCM 18126</strain>
    </source>
</reference>
<sequence>MNINWRRVLWWLLVAFVVYAVYRSPNQAADFVRTVGTALGEVVNSLLAFFDRVLQG</sequence>
<dbReference type="RefSeq" id="WP_345712440.1">
    <property type="nucleotide sequence ID" value="NZ_BAABIL010000299.1"/>
</dbReference>
<dbReference type="Proteomes" id="UP001501195">
    <property type="component" value="Unassembled WGS sequence"/>
</dbReference>
<proteinExistence type="predicted"/>
<accession>A0ABP9HX69</accession>
<gene>
    <name evidence="1" type="ORF">GCM10023225_20640</name>
</gene>
<organism evidence="1 2">
    <name type="scientific">Kineococcus glutinatus</name>
    <dbReference type="NCBI Taxonomy" id="1070872"/>
    <lineage>
        <taxon>Bacteria</taxon>
        <taxon>Bacillati</taxon>
        <taxon>Actinomycetota</taxon>
        <taxon>Actinomycetes</taxon>
        <taxon>Kineosporiales</taxon>
        <taxon>Kineosporiaceae</taxon>
        <taxon>Kineococcus</taxon>
    </lineage>
</organism>
<evidence type="ECO:0000313" key="2">
    <source>
        <dbReference type="Proteomes" id="UP001501195"/>
    </source>
</evidence>
<keyword evidence="2" id="KW-1185">Reference proteome</keyword>